<evidence type="ECO:0000313" key="1">
    <source>
        <dbReference type="EMBL" id="REC64326.1"/>
    </source>
</evidence>
<evidence type="ECO:0000313" key="2">
    <source>
        <dbReference type="Proteomes" id="UP000256686"/>
    </source>
</evidence>
<comment type="caution">
    <text evidence="1">The sequence shown here is derived from an EMBL/GenBank/DDBJ whole genome shotgun (WGS) entry which is preliminary data.</text>
</comment>
<protein>
    <submittedName>
        <fullName evidence="1">Uncharacterized protein</fullName>
    </submittedName>
</protein>
<name>A0A3D9CFA8_9FLAO</name>
<sequence>MERINKNFFITLNNFQCKNINIIFFKGKFSLKQYIFSSFNSLATKYVNKIDAKIIGSKVKFDTFCLKISLIEMDSSTNFPKFIIGF</sequence>
<proteinExistence type="predicted"/>
<dbReference type="AlphaFoldDB" id="A0A3D9CFA8"/>
<dbReference type="Proteomes" id="UP000256686">
    <property type="component" value="Unassembled WGS sequence"/>
</dbReference>
<keyword evidence="2" id="KW-1185">Reference proteome</keyword>
<organism evidence="1 2">
    <name type="scientific">Chryseobacterium pennae</name>
    <dbReference type="NCBI Taxonomy" id="2258962"/>
    <lineage>
        <taxon>Bacteria</taxon>
        <taxon>Pseudomonadati</taxon>
        <taxon>Bacteroidota</taxon>
        <taxon>Flavobacteriia</taxon>
        <taxon>Flavobacteriales</taxon>
        <taxon>Weeksellaceae</taxon>
        <taxon>Chryseobacterium group</taxon>
        <taxon>Chryseobacterium</taxon>
    </lineage>
</organism>
<reference evidence="2" key="1">
    <citation type="submission" date="2018-06" db="EMBL/GenBank/DDBJ databases">
        <authorList>
            <person name="Lum Nde A."/>
            <person name="Hugo C."/>
        </authorList>
    </citation>
    <scope>NUCLEOTIDE SEQUENCE [LARGE SCALE GENOMIC DNA]</scope>
    <source>
        <strain evidence="2">1_F178</strain>
    </source>
</reference>
<accession>A0A3D9CFA8</accession>
<dbReference type="EMBL" id="QNVT01000001">
    <property type="protein sequence ID" value="REC64326.1"/>
    <property type="molecule type" value="Genomic_DNA"/>
</dbReference>
<gene>
    <name evidence="1" type="ORF">DRF65_01765</name>
</gene>